<protein>
    <submittedName>
        <fullName evidence="2">Uncharacterized protein</fullName>
    </submittedName>
</protein>
<dbReference type="HOGENOM" id="CLU_063053_0_0_6"/>
<dbReference type="eggNOG" id="COG3464">
    <property type="taxonomic scope" value="Bacteria"/>
</dbReference>
<sequence length="327" mass="35903">MRAVQTDLEENHGRRVATAYIQNVADWVGSIALAKEEDWEYALPALAAPVASVVVSLDGAMVATLSFYDHAGERQHSLYLAAAPEYGKPVFLQRLEREIARAKQQLPNARYLGIADGAASNRRFLGQHTDRQLIDFFHATEYVGKLAQAADPRRHAEGQRAQWQREHCHMLKHDPKALDVLIGEAAALSRRPGLAQKVRDEAISAWTDFTNHRHQMDYPGFLAEGLPIGSSVTEAGPARPSSSNACAPPACAGRTRARRSSSACAQSPKRPGAGHSSGRRSISSGLNATVNHTIRRPHPRVSPWAYGVQSWLPRPAHYFVSLRMTVS</sequence>
<feature type="region of interest" description="Disordered" evidence="1">
    <location>
        <begin position="232"/>
        <end position="284"/>
    </location>
</feature>
<evidence type="ECO:0000313" key="3">
    <source>
        <dbReference type="Proteomes" id="UP000010816"/>
    </source>
</evidence>
<organism evidence="2 3">
    <name type="scientific">Thioflavicoccus mobilis 8321</name>
    <dbReference type="NCBI Taxonomy" id="765912"/>
    <lineage>
        <taxon>Bacteria</taxon>
        <taxon>Pseudomonadati</taxon>
        <taxon>Pseudomonadota</taxon>
        <taxon>Gammaproteobacteria</taxon>
        <taxon>Chromatiales</taxon>
        <taxon>Chromatiaceae</taxon>
        <taxon>Thioflavicoccus</taxon>
    </lineage>
</organism>
<dbReference type="EMBL" id="CP003051">
    <property type="protein sequence ID" value="AGA90283.1"/>
    <property type="molecule type" value="Genomic_DNA"/>
</dbReference>
<gene>
    <name evidence="2" type="ORF">Thimo_1496</name>
</gene>
<keyword evidence="3" id="KW-1185">Reference proteome</keyword>
<feature type="compositionally biased region" description="Low complexity" evidence="1">
    <location>
        <begin position="237"/>
        <end position="267"/>
    </location>
</feature>
<reference evidence="2 3" key="1">
    <citation type="submission" date="2011-09" db="EMBL/GenBank/DDBJ databases">
        <title>Complete sequence of chromosome of Thioflavicoccus mobilis 8321.</title>
        <authorList>
            <consortium name="US DOE Joint Genome Institute"/>
            <person name="Lucas S."/>
            <person name="Han J."/>
            <person name="Lapidus A."/>
            <person name="Cheng J.-F."/>
            <person name="Goodwin L."/>
            <person name="Pitluck S."/>
            <person name="Peters L."/>
            <person name="Ovchinnikova G."/>
            <person name="Lu M."/>
            <person name="Detter J.C."/>
            <person name="Han C."/>
            <person name="Tapia R."/>
            <person name="Land M."/>
            <person name="Hauser L."/>
            <person name="Kyrpides N."/>
            <person name="Ivanova N."/>
            <person name="Pagani I."/>
            <person name="Vogl K."/>
            <person name="Liu Z."/>
            <person name="Imhoff J."/>
            <person name="Thiel V."/>
            <person name="Frigaard N.-U."/>
            <person name="Bryant D."/>
            <person name="Woyke T."/>
        </authorList>
    </citation>
    <scope>NUCLEOTIDE SEQUENCE [LARGE SCALE GENOMIC DNA]</scope>
    <source>
        <strain evidence="2 3">8321</strain>
    </source>
</reference>
<proteinExistence type="predicted"/>
<dbReference type="AlphaFoldDB" id="L0GU34"/>
<evidence type="ECO:0000313" key="2">
    <source>
        <dbReference type="EMBL" id="AGA90283.1"/>
    </source>
</evidence>
<accession>L0GU34</accession>
<evidence type="ECO:0000256" key="1">
    <source>
        <dbReference type="SAM" id="MobiDB-lite"/>
    </source>
</evidence>
<dbReference type="KEGG" id="tmb:Thimo_1496"/>
<dbReference type="Proteomes" id="UP000010816">
    <property type="component" value="Chromosome"/>
</dbReference>
<name>L0GU34_9GAMM</name>